<evidence type="ECO:0000256" key="1">
    <source>
        <dbReference type="SAM" id="MobiDB-lite"/>
    </source>
</evidence>
<protein>
    <submittedName>
        <fullName evidence="2">Uncharacterized protein</fullName>
    </submittedName>
</protein>
<proteinExistence type="predicted"/>
<evidence type="ECO:0000313" key="2">
    <source>
        <dbReference type="EMBL" id="RRT35902.1"/>
    </source>
</evidence>
<feature type="compositionally biased region" description="Basic and acidic residues" evidence="1">
    <location>
        <begin position="23"/>
        <end position="32"/>
    </location>
</feature>
<name>A0A426X8U8_ENSVE</name>
<feature type="region of interest" description="Disordered" evidence="1">
    <location>
        <begin position="23"/>
        <end position="44"/>
    </location>
</feature>
<organism evidence="2 3">
    <name type="scientific">Ensete ventricosum</name>
    <name type="common">Abyssinian banana</name>
    <name type="synonym">Musa ensete</name>
    <dbReference type="NCBI Taxonomy" id="4639"/>
    <lineage>
        <taxon>Eukaryota</taxon>
        <taxon>Viridiplantae</taxon>
        <taxon>Streptophyta</taxon>
        <taxon>Embryophyta</taxon>
        <taxon>Tracheophyta</taxon>
        <taxon>Spermatophyta</taxon>
        <taxon>Magnoliopsida</taxon>
        <taxon>Liliopsida</taxon>
        <taxon>Zingiberales</taxon>
        <taxon>Musaceae</taxon>
        <taxon>Ensete</taxon>
    </lineage>
</organism>
<dbReference type="Proteomes" id="UP000287651">
    <property type="component" value="Unassembled WGS sequence"/>
</dbReference>
<comment type="caution">
    <text evidence="2">The sequence shown here is derived from an EMBL/GenBank/DDBJ whole genome shotgun (WGS) entry which is preliminary data.</text>
</comment>
<dbReference type="AlphaFoldDB" id="A0A426X8U8"/>
<reference evidence="2 3" key="1">
    <citation type="journal article" date="2014" name="Agronomy (Basel)">
        <title>A Draft Genome Sequence for Ensete ventricosum, the Drought-Tolerant Tree Against Hunger.</title>
        <authorList>
            <person name="Harrison J."/>
            <person name="Moore K.A."/>
            <person name="Paszkiewicz K."/>
            <person name="Jones T."/>
            <person name="Grant M."/>
            <person name="Ambacheew D."/>
            <person name="Muzemil S."/>
            <person name="Studholme D.J."/>
        </authorList>
    </citation>
    <scope>NUCLEOTIDE SEQUENCE [LARGE SCALE GENOMIC DNA]</scope>
</reference>
<dbReference type="EMBL" id="AMZH03024340">
    <property type="protein sequence ID" value="RRT35902.1"/>
    <property type="molecule type" value="Genomic_DNA"/>
</dbReference>
<sequence>MTLRWATLSSIFRVSIGETDNHEYDTQSDRHGLRSGASELSDCRGGCPRNPRANVLRLTGRDDMALGLAWSKLSCYQGGRLRSPRAGMLKLIDRDDMVVDVILSPT</sequence>
<evidence type="ECO:0000313" key="3">
    <source>
        <dbReference type="Proteomes" id="UP000287651"/>
    </source>
</evidence>
<accession>A0A426X8U8</accession>
<gene>
    <name evidence="2" type="ORF">B296_00038823</name>
</gene>